<dbReference type="PANTHER" id="PTHR22953:SF153">
    <property type="entry name" value="PURPLE ACID PHOSPHATASE"/>
    <property type="match status" value="1"/>
</dbReference>
<evidence type="ECO:0000256" key="3">
    <source>
        <dbReference type="SAM" id="Phobius"/>
    </source>
</evidence>
<evidence type="ECO:0000256" key="1">
    <source>
        <dbReference type="ARBA" id="ARBA00022729"/>
    </source>
</evidence>
<organism evidence="5 6">
    <name type="scientific">Lichtheimia ornata</name>
    <dbReference type="NCBI Taxonomy" id="688661"/>
    <lineage>
        <taxon>Eukaryota</taxon>
        <taxon>Fungi</taxon>
        <taxon>Fungi incertae sedis</taxon>
        <taxon>Mucoromycota</taxon>
        <taxon>Mucoromycotina</taxon>
        <taxon>Mucoromycetes</taxon>
        <taxon>Mucorales</taxon>
        <taxon>Lichtheimiaceae</taxon>
        <taxon>Lichtheimia</taxon>
    </lineage>
</organism>
<feature type="compositionally biased region" description="Polar residues" evidence="2">
    <location>
        <begin position="1"/>
        <end position="21"/>
    </location>
</feature>
<proteinExistence type="predicted"/>
<feature type="transmembrane region" description="Helical" evidence="3">
    <location>
        <begin position="72"/>
        <end position="96"/>
    </location>
</feature>
<dbReference type="InterPro" id="IPR004843">
    <property type="entry name" value="Calcineurin-like_PHP"/>
</dbReference>
<reference evidence="5 6" key="1">
    <citation type="submission" date="2023-03" db="EMBL/GenBank/DDBJ databases">
        <title>Genome sequence of Lichtheimia ornata CBS 291.66.</title>
        <authorList>
            <person name="Mohabir J.T."/>
            <person name="Shea T.P."/>
            <person name="Kurbessoian T."/>
            <person name="Berby B."/>
            <person name="Fontaine J."/>
            <person name="Livny J."/>
            <person name="Gnirke A."/>
            <person name="Stajich J.E."/>
            <person name="Cuomo C.A."/>
        </authorList>
    </citation>
    <scope>NUCLEOTIDE SEQUENCE [LARGE SCALE GENOMIC DNA]</scope>
    <source>
        <strain evidence="5">CBS 291.66</strain>
    </source>
</reference>
<comment type="caution">
    <text evidence="5">The sequence shown here is derived from an EMBL/GenBank/DDBJ whole genome shotgun (WGS) entry which is preliminary data.</text>
</comment>
<evidence type="ECO:0000313" key="5">
    <source>
        <dbReference type="EMBL" id="KAJ8663006.1"/>
    </source>
</evidence>
<dbReference type="PANTHER" id="PTHR22953">
    <property type="entry name" value="ACID PHOSPHATASE RELATED"/>
    <property type="match status" value="1"/>
</dbReference>
<dbReference type="EMBL" id="JARTCD010000003">
    <property type="protein sequence ID" value="KAJ8663006.1"/>
    <property type="molecule type" value="Genomic_DNA"/>
</dbReference>
<dbReference type="GO" id="GO:0003993">
    <property type="term" value="F:acid phosphatase activity"/>
    <property type="evidence" value="ECO:0007669"/>
    <property type="project" value="InterPro"/>
</dbReference>
<keyword evidence="1" id="KW-0732">Signal</keyword>
<name>A0AAD7Y3B5_9FUNG</name>
<dbReference type="AlphaFoldDB" id="A0AAD7Y3B5"/>
<dbReference type="RefSeq" id="XP_058347918.1">
    <property type="nucleotide sequence ID" value="XM_058481280.1"/>
</dbReference>
<dbReference type="InterPro" id="IPR029052">
    <property type="entry name" value="Metallo-depent_PP-like"/>
</dbReference>
<dbReference type="Pfam" id="PF00149">
    <property type="entry name" value="Metallophos"/>
    <property type="match status" value="1"/>
</dbReference>
<dbReference type="InterPro" id="IPR039331">
    <property type="entry name" value="PAPs-like"/>
</dbReference>
<protein>
    <recommendedName>
        <fullName evidence="4">Calcineurin-like phosphoesterase domain-containing protein</fullName>
    </recommendedName>
</protein>
<dbReference type="SUPFAM" id="SSF56300">
    <property type="entry name" value="Metallo-dependent phosphatases"/>
    <property type="match status" value="1"/>
</dbReference>
<keyword evidence="3" id="KW-0472">Membrane</keyword>
<sequence length="541" mass="62951">MLQPNSYEPYSSVSFQHKQPTSPLPGPGDDGKNNTRYREAFLDALMESRPTLATSNTKKRRWHLRRQHRNRLIVALAILLFFVYLFSNTIAIYWAFFRIKLDNALFDRGWVPCGVLRKEPMLYIQDTYHVQVVWEMNCGTRDMQVSWQRDAEQQQQEATTTSSPIEPLVLDKRHSLYKATIGPLKEGGEYTYRIETIHPSKRLVARHSFHWDASTSDHQQQPIRMAAMADNQFGLRTFVSLLRRINKRVEYLIHAGDAVQNYPSLRQWQTDFVGPLTYYGLGQTMPMIYAHGNHDHDPTYEYHYTRVSPSSDPWYAFSMADGAIRFVILDSNLDWEQQDEWLRRELAGHAFQHATFRVVVVHVPPFLEYWDPDAWNNKGQKEWGSFVKTRFVPLFEKYGVDLVISGHQHNYERGQHNGIHYTIIGGAGGDLDFERVENYGMYEATSLDFHFVLLEFRPPTQHNAPWQLVWETYNLNGRKIDSVTLESKPRTPIIEESNDSVLGQGAVTGETIEELTYNELLDNNPQLEEELLDENEDDDIV</sequence>
<accession>A0AAD7Y3B5</accession>
<evidence type="ECO:0000259" key="4">
    <source>
        <dbReference type="Pfam" id="PF00149"/>
    </source>
</evidence>
<feature type="domain" description="Calcineurin-like phosphoesterase" evidence="4">
    <location>
        <begin position="224"/>
        <end position="411"/>
    </location>
</feature>
<gene>
    <name evidence="5" type="ORF">O0I10_001183</name>
</gene>
<feature type="region of interest" description="Disordered" evidence="2">
    <location>
        <begin position="1"/>
        <end position="33"/>
    </location>
</feature>
<keyword evidence="3" id="KW-0812">Transmembrane</keyword>
<evidence type="ECO:0000256" key="2">
    <source>
        <dbReference type="SAM" id="MobiDB-lite"/>
    </source>
</evidence>
<dbReference type="Proteomes" id="UP001234581">
    <property type="component" value="Unassembled WGS sequence"/>
</dbReference>
<dbReference type="GeneID" id="83208601"/>
<keyword evidence="6" id="KW-1185">Reference proteome</keyword>
<dbReference type="Gene3D" id="3.60.21.10">
    <property type="match status" value="1"/>
</dbReference>
<evidence type="ECO:0000313" key="6">
    <source>
        <dbReference type="Proteomes" id="UP001234581"/>
    </source>
</evidence>
<keyword evidence="3" id="KW-1133">Transmembrane helix</keyword>